<evidence type="ECO:0000313" key="1">
    <source>
        <dbReference type="EMBL" id="SMG39860.1"/>
    </source>
</evidence>
<protein>
    <submittedName>
        <fullName evidence="1">Uncharacterized protein</fullName>
    </submittedName>
</protein>
<accession>A0A1X7KFZ1</accession>
<evidence type="ECO:0000313" key="2">
    <source>
        <dbReference type="Proteomes" id="UP000193228"/>
    </source>
</evidence>
<name>A0A1X7KFZ1_9BURK</name>
<reference evidence="2" key="1">
    <citation type="submission" date="2017-04" db="EMBL/GenBank/DDBJ databases">
        <authorList>
            <person name="Varghese N."/>
            <person name="Submissions S."/>
        </authorList>
    </citation>
    <scope>NUCLEOTIDE SEQUENCE [LARGE SCALE GENOMIC DNA]</scope>
    <source>
        <strain evidence="2">LMG 29540</strain>
    </source>
</reference>
<keyword evidence="2" id="KW-1185">Reference proteome</keyword>
<dbReference type="STRING" id="1515439.SAMN06265784_103719"/>
<gene>
    <name evidence="1" type="ORF">SAMN06265784_103719</name>
</gene>
<organism evidence="1 2">
    <name type="scientific">Paraburkholderia susongensis</name>
    <dbReference type="NCBI Taxonomy" id="1515439"/>
    <lineage>
        <taxon>Bacteria</taxon>
        <taxon>Pseudomonadati</taxon>
        <taxon>Pseudomonadota</taxon>
        <taxon>Betaproteobacteria</taxon>
        <taxon>Burkholderiales</taxon>
        <taxon>Burkholderiaceae</taxon>
        <taxon>Paraburkholderia</taxon>
    </lineage>
</organism>
<dbReference type="EMBL" id="FXAT01000003">
    <property type="protein sequence ID" value="SMG39860.1"/>
    <property type="molecule type" value="Genomic_DNA"/>
</dbReference>
<dbReference type="Proteomes" id="UP000193228">
    <property type="component" value="Unassembled WGS sequence"/>
</dbReference>
<sequence>MAVWSSSPVAERPTVSWYVDVSSEYLRGARHDDA</sequence>
<dbReference type="AlphaFoldDB" id="A0A1X7KFZ1"/>
<proteinExistence type="predicted"/>